<name>C8X6A8_NAKMY</name>
<dbReference type="PANTHER" id="PTHR43798">
    <property type="entry name" value="MONOACYLGLYCEROL LIPASE"/>
    <property type="match status" value="1"/>
</dbReference>
<dbReference type="GO" id="GO:0016020">
    <property type="term" value="C:membrane"/>
    <property type="evidence" value="ECO:0007669"/>
    <property type="project" value="TreeGrafter"/>
</dbReference>
<dbReference type="eggNOG" id="COG0596">
    <property type="taxonomic scope" value="Bacteria"/>
</dbReference>
<dbReference type="KEGG" id="nml:Namu_2389"/>
<evidence type="ECO:0000313" key="4">
    <source>
        <dbReference type="Proteomes" id="UP000002218"/>
    </source>
</evidence>
<evidence type="ECO:0000259" key="2">
    <source>
        <dbReference type="Pfam" id="PF00561"/>
    </source>
</evidence>
<dbReference type="RefSeq" id="WP_015747652.1">
    <property type="nucleotide sequence ID" value="NC_013235.1"/>
</dbReference>
<dbReference type="HOGENOM" id="CLU_808713_0_0_11"/>
<dbReference type="OrthoDB" id="2987348at2"/>
<dbReference type="PANTHER" id="PTHR43798:SF31">
    <property type="entry name" value="AB HYDROLASE SUPERFAMILY PROTEIN YCLE"/>
    <property type="match status" value="1"/>
</dbReference>
<reference evidence="4" key="1">
    <citation type="submission" date="2009-09" db="EMBL/GenBank/DDBJ databases">
        <title>The complete genome of Nakamurella multipartita DSM 44233.</title>
        <authorList>
            <consortium name="US DOE Joint Genome Institute (JGI-PGF)"/>
            <person name="Lucas S."/>
            <person name="Copeland A."/>
            <person name="Lapidus A."/>
            <person name="Glavina del Rio T."/>
            <person name="Dalin E."/>
            <person name="Tice H."/>
            <person name="Bruce D."/>
            <person name="Goodwin L."/>
            <person name="Pitluck S."/>
            <person name="Kyrpides N."/>
            <person name="Mavromatis K."/>
            <person name="Ivanova N."/>
            <person name="Ovchinnikova G."/>
            <person name="Sims D."/>
            <person name="Meincke L."/>
            <person name="Brettin T."/>
            <person name="Detter J.C."/>
            <person name="Han C."/>
            <person name="Larimer F."/>
            <person name="Land M."/>
            <person name="Hauser L."/>
            <person name="Markowitz V."/>
            <person name="Cheng J.-F."/>
            <person name="Hugenholtz P."/>
            <person name="Woyke T."/>
            <person name="Wu D."/>
            <person name="Klenk H.-P."/>
            <person name="Eisen J.A."/>
        </authorList>
    </citation>
    <scope>NUCLEOTIDE SEQUENCE [LARGE SCALE GENOMIC DNA]</scope>
    <source>
        <strain evidence="4">ATCC 700099 / DSM 44233 / CIP 104796 / JCM 9543 / NBRC 105858 / Y-104</strain>
    </source>
</reference>
<dbReference type="InterPro" id="IPR029058">
    <property type="entry name" value="AB_hydrolase_fold"/>
</dbReference>
<dbReference type="AlphaFoldDB" id="C8X6A8"/>
<dbReference type="EMBL" id="CP001737">
    <property type="protein sequence ID" value="ACV78763.1"/>
    <property type="molecule type" value="Genomic_DNA"/>
</dbReference>
<dbReference type="STRING" id="479431.Namu_2389"/>
<evidence type="ECO:0000313" key="3">
    <source>
        <dbReference type="EMBL" id="ACV78763.1"/>
    </source>
</evidence>
<dbReference type="InterPro" id="IPR000073">
    <property type="entry name" value="AB_hydrolase_1"/>
</dbReference>
<dbReference type="SUPFAM" id="SSF53474">
    <property type="entry name" value="alpha/beta-Hydrolases"/>
    <property type="match status" value="1"/>
</dbReference>
<sequence length="351" mass="36567">MAHLLPGISAARIPTDRLAVNVLQLDGRAGIPVVLVHGNVSSGLFWQQLMLDLPEQYRPIAIDLRGFGDTDPEPVDATRGVADYADDVRATLAALQIEQAHLVGWSLGGGVVLQCLIDAPSTFASVTLVNPVSPFGFGGTSGPDGTPVEPVGLGSGGGTANPGFIAQLAAGDRSADSPLSPRNVLLAHYVKPPFVPDGLDTLVESMLSTRLGEDHYPGDFTVTDVWPGVLAGGRGVLNTISPNNLRLDDLSALAVKPPILWVRGGDDVIVSDTSLYDFARLGELGVVPGWPGPQAYPVQPMVSQTRAVLEEYAAAGGAYREVEIAGTGHSPFLEKPAEFLAALTATLDSAG</sequence>
<accession>C8X6A8</accession>
<dbReference type="PRINTS" id="PR00111">
    <property type="entry name" value="ABHYDROLASE"/>
</dbReference>
<protein>
    <submittedName>
        <fullName evidence="3">Alpha/beta hydrolase fold protein</fullName>
    </submittedName>
</protein>
<proteinExistence type="predicted"/>
<keyword evidence="4" id="KW-1185">Reference proteome</keyword>
<dbReference type="Pfam" id="PF00561">
    <property type="entry name" value="Abhydrolase_1"/>
    <property type="match status" value="1"/>
</dbReference>
<organism evidence="3 4">
    <name type="scientific">Nakamurella multipartita (strain ATCC 700099 / DSM 44233 / CIP 104796 / JCM 9543 / NBRC 105858 / Y-104)</name>
    <name type="common">Microsphaera multipartita</name>
    <dbReference type="NCBI Taxonomy" id="479431"/>
    <lineage>
        <taxon>Bacteria</taxon>
        <taxon>Bacillati</taxon>
        <taxon>Actinomycetota</taxon>
        <taxon>Actinomycetes</taxon>
        <taxon>Nakamurellales</taxon>
        <taxon>Nakamurellaceae</taxon>
        <taxon>Nakamurella</taxon>
    </lineage>
</organism>
<dbReference type="InParanoid" id="C8X6A8"/>
<dbReference type="GO" id="GO:0016787">
    <property type="term" value="F:hydrolase activity"/>
    <property type="evidence" value="ECO:0007669"/>
    <property type="project" value="UniProtKB-KW"/>
</dbReference>
<evidence type="ECO:0000256" key="1">
    <source>
        <dbReference type="ARBA" id="ARBA00022801"/>
    </source>
</evidence>
<gene>
    <name evidence="3" type="ordered locus">Namu_2389</name>
</gene>
<reference evidence="3 4" key="2">
    <citation type="journal article" date="2010" name="Stand. Genomic Sci.">
        <title>Complete genome sequence of Nakamurella multipartita type strain (Y-104).</title>
        <authorList>
            <person name="Tice H."/>
            <person name="Mayilraj S."/>
            <person name="Sims D."/>
            <person name="Lapidus A."/>
            <person name="Nolan M."/>
            <person name="Lucas S."/>
            <person name="Glavina Del Rio T."/>
            <person name="Copeland A."/>
            <person name="Cheng J.F."/>
            <person name="Meincke L."/>
            <person name="Bruce D."/>
            <person name="Goodwin L."/>
            <person name="Pitluck S."/>
            <person name="Ivanova N."/>
            <person name="Mavromatis K."/>
            <person name="Ovchinnikova G."/>
            <person name="Pati A."/>
            <person name="Chen A."/>
            <person name="Palaniappan K."/>
            <person name="Land M."/>
            <person name="Hauser L."/>
            <person name="Chang Y.J."/>
            <person name="Jeffries C.D."/>
            <person name="Detter J.C."/>
            <person name="Brettin T."/>
            <person name="Rohde M."/>
            <person name="Goker M."/>
            <person name="Bristow J."/>
            <person name="Eisen J.A."/>
            <person name="Markowitz V."/>
            <person name="Hugenholtz P."/>
            <person name="Kyrpides N.C."/>
            <person name="Klenk H.P."/>
            <person name="Chen F."/>
        </authorList>
    </citation>
    <scope>NUCLEOTIDE SEQUENCE [LARGE SCALE GENOMIC DNA]</scope>
    <source>
        <strain evidence="4">ATCC 700099 / DSM 44233 / CIP 104796 / JCM 9543 / NBRC 105858 / Y-104</strain>
    </source>
</reference>
<dbReference type="Gene3D" id="3.40.50.1820">
    <property type="entry name" value="alpha/beta hydrolase"/>
    <property type="match status" value="1"/>
</dbReference>
<feature type="domain" description="AB hydrolase-1" evidence="2">
    <location>
        <begin position="32"/>
        <end position="135"/>
    </location>
</feature>
<keyword evidence="1 3" id="KW-0378">Hydrolase</keyword>
<dbReference type="InterPro" id="IPR050266">
    <property type="entry name" value="AB_hydrolase_sf"/>
</dbReference>
<dbReference type="Proteomes" id="UP000002218">
    <property type="component" value="Chromosome"/>
</dbReference>